<evidence type="ECO:0000313" key="1">
    <source>
        <dbReference type="EMBL" id="VEL41791.1"/>
    </source>
</evidence>
<organism evidence="1 2">
    <name type="scientific">Protopolystoma xenopodis</name>
    <dbReference type="NCBI Taxonomy" id="117903"/>
    <lineage>
        <taxon>Eukaryota</taxon>
        <taxon>Metazoa</taxon>
        <taxon>Spiralia</taxon>
        <taxon>Lophotrochozoa</taxon>
        <taxon>Platyhelminthes</taxon>
        <taxon>Monogenea</taxon>
        <taxon>Polyopisthocotylea</taxon>
        <taxon>Polystomatidea</taxon>
        <taxon>Polystomatidae</taxon>
        <taxon>Protopolystoma</taxon>
    </lineage>
</organism>
<protein>
    <submittedName>
        <fullName evidence="1">Uncharacterized protein</fullName>
    </submittedName>
</protein>
<sequence length="115" mass="12950">MGCILEEIDLWIWTPQSRCCASDSLFSRYAPHPPARKTSTHKKSIIAGSLPAILAQMYLDDKVKSPGLRHLFVASMATFYGSPTLEVDRVFLFSLQTKFRPGDVARRCAFKKAEK</sequence>
<name>A0A3S5AZU1_9PLAT</name>
<dbReference type="Proteomes" id="UP000784294">
    <property type="component" value="Unassembled WGS sequence"/>
</dbReference>
<accession>A0A3S5AZU1</accession>
<dbReference type="AlphaFoldDB" id="A0A3S5AZU1"/>
<dbReference type="EMBL" id="CAAALY010271074">
    <property type="protein sequence ID" value="VEL41791.1"/>
    <property type="molecule type" value="Genomic_DNA"/>
</dbReference>
<proteinExistence type="predicted"/>
<evidence type="ECO:0000313" key="2">
    <source>
        <dbReference type="Proteomes" id="UP000784294"/>
    </source>
</evidence>
<comment type="caution">
    <text evidence="1">The sequence shown here is derived from an EMBL/GenBank/DDBJ whole genome shotgun (WGS) entry which is preliminary data.</text>
</comment>
<reference evidence="1" key="1">
    <citation type="submission" date="2018-11" db="EMBL/GenBank/DDBJ databases">
        <authorList>
            <consortium name="Pathogen Informatics"/>
        </authorList>
    </citation>
    <scope>NUCLEOTIDE SEQUENCE</scope>
</reference>
<keyword evidence="2" id="KW-1185">Reference proteome</keyword>
<gene>
    <name evidence="1" type="ORF">PXEA_LOCUS35231</name>
</gene>